<evidence type="ECO:0000256" key="2">
    <source>
        <dbReference type="ARBA" id="ARBA00007241"/>
    </source>
</evidence>
<feature type="transmembrane region" description="Helical" evidence="18">
    <location>
        <begin position="181"/>
        <end position="207"/>
    </location>
</feature>
<dbReference type="Pfam" id="PF13899">
    <property type="entry name" value="Thioredoxin_7"/>
    <property type="match status" value="1"/>
</dbReference>
<evidence type="ECO:0000256" key="15">
    <source>
        <dbReference type="ARBA" id="ARBA00023284"/>
    </source>
</evidence>
<keyword evidence="21" id="KW-1185">Reference proteome</keyword>
<dbReference type="InterPro" id="IPR036249">
    <property type="entry name" value="Thioredoxin-like_sf"/>
</dbReference>
<evidence type="ECO:0000256" key="12">
    <source>
        <dbReference type="ARBA" id="ARBA00023027"/>
    </source>
</evidence>
<evidence type="ECO:0000256" key="1">
    <source>
        <dbReference type="ARBA" id="ARBA00004429"/>
    </source>
</evidence>
<comment type="similarity">
    <text evidence="2 18">Belongs to the thioredoxin family. DsbD subfamily.</text>
</comment>
<sequence length="593" mass="64027">MAVPLQANDILSKLSQSKTFLPVEQAFVPDFVQQDNALKLSFQIADGYYLYKDKFKIAGVAASFSHPTYPPGMSHEDEYFGKTEVYRHQVVLSIPLSNIDVDAKLKVRFQGCAEAGLCYPVTTIEIPLIQTKTSAAATDAVLAEMSAAPAAVAAEDNSQKSSAPVSQQTELAERLGQDRSLWTLGLFFLLGLGLAFTPCVFPMYPILTSIIVGQGQQLSTGRAFSLSMSYVQGMAITYSLLGLVVASAGVQFQAYFQHPAVLMGISVLFVLLALAMFGVINLQLPSSWAEKVGNISNKQQGGSAKSALVMGALSGLVASPCTTAPLTGVLLYIAQTGDMAYGALVLYVLSMGMGLPLLVLGSTGGKFLPKPGAWMDRVKAVFGFLLLSVPLLLLERILPTEVLVVLLTVLVLAFALFLHQTQQLLQKPVVKSLLWLLATVLVFSTLLLNQRFWWPTATPVATPTSVISNADTGKFIDIKTLADLDRELAAAKAANQYVMLDLFAEWCVACKEFEHITFADAGVKREMAKIRLLRIDVTKATDEDQQVLDKFSVLGLPTLLFFAPNGSELTQSRVTGFMPPAAFQAHLSSLNPP</sequence>
<evidence type="ECO:0000256" key="10">
    <source>
        <dbReference type="ARBA" id="ARBA00022989"/>
    </source>
</evidence>
<dbReference type="HAMAP" id="MF_00399">
    <property type="entry name" value="DbsD"/>
    <property type="match status" value="1"/>
</dbReference>
<feature type="disulfide bond" description="Redox-active" evidence="18">
    <location>
        <begin position="199"/>
        <end position="321"/>
    </location>
</feature>
<gene>
    <name evidence="18" type="primary">dsbD</name>
    <name evidence="20" type="ORF">EOE67_19810</name>
</gene>
<feature type="domain" description="Thioredoxin" evidence="19">
    <location>
        <begin position="455"/>
        <end position="592"/>
    </location>
</feature>
<keyword evidence="8 18" id="KW-0201">Cytochrome c-type biogenesis</keyword>
<keyword evidence="11 18" id="KW-0560">Oxidoreductase</keyword>
<evidence type="ECO:0000256" key="4">
    <source>
        <dbReference type="ARBA" id="ARBA00022475"/>
    </source>
</evidence>
<evidence type="ECO:0000256" key="7">
    <source>
        <dbReference type="ARBA" id="ARBA00022729"/>
    </source>
</evidence>
<name>A0A437QBG8_9GAMM</name>
<comment type="subcellular location">
    <subcellularLocation>
        <location evidence="1 18">Cell inner membrane</location>
        <topology evidence="1 18">Multi-pass membrane protein</topology>
    </subcellularLocation>
</comment>
<keyword evidence="9 18" id="KW-0249">Electron transport</keyword>
<comment type="function">
    <text evidence="18">Required to facilitate the formation of correct disulfide bonds in some periplasmic proteins and for the assembly of the periplasmic c-type cytochromes. Acts by transferring electrons from cytoplasmic thioredoxin to the periplasm. This transfer involves a cascade of disulfide bond formation and reduction steps.</text>
</comment>
<dbReference type="InterPro" id="IPR022910">
    <property type="entry name" value="Thiol_diS_interchange_DbsD"/>
</dbReference>
<evidence type="ECO:0000256" key="14">
    <source>
        <dbReference type="ARBA" id="ARBA00023157"/>
    </source>
</evidence>
<dbReference type="Gene3D" id="2.60.40.1250">
    <property type="entry name" value="Thiol:disulfide interchange protein DsbD, N-terminal domain"/>
    <property type="match status" value="1"/>
</dbReference>
<comment type="caution">
    <text evidence="20">The sequence shown here is derived from an EMBL/GenBank/DDBJ whole genome shotgun (WGS) entry which is preliminary data.</text>
</comment>
<evidence type="ECO:0000256" key="11">
    <source>
        <dbReference type="ARBA" id="ARBA00023002"/>
    </source>
</evidence>
<feature type="transmembrane region" description="Helical" evidence="18">
    <location>
        <begin position="339"/>
        <end position="360"/>
    </location>
</feature>
<feature type="transmembrane region" description="Helical" evidence="18">
    <location>
        <begin position="307"/>
        <end position="333"/>
    </location>
</feature>
<reference evidence="20 21" key="1">
    <citation type="submission" date="2019-01" db="EMBL/GenBank/DDBJ databases">
        <authorList>
            <person name="Chen W.-M."/>
        </authorList>
    </citation>
    <scope>NUCLEOTIDE SEQUENCE [LARGE SCALE GENOMIC DNA]</scope>
    <source>
        <strain evidence="20 21">KYPC3</strain>
    </source>
</reference>
<keyword evidence="14 18" id="KW-1015">Disulfide bond</keyword>
<keyword evidence="5 18" id="KW-0997">Cell inner membrane</keyword>
<dbReference type="OrthoDB" id="9811036at2"/>
<feature type="transmembrane region" description="Helical" evidence="18">
    <location>
        <begin position="433"/>
        <end position="454"/>
    </location>
</feature>
<dbReference type="EC" id="1.8.1.8" evidence="18"/>
<dbReference type="InterPro" id="IPR036929">
    <property type="entry name" value="DsbDN_sf"/>
</dbReference>
<dbReference type="GO" id="GO:0009055">
    <property type="term" value="F:electron transfer activity"/>
    <property type="evidence" value="ECO:0007669"/>
    <property type="project" value="UniProtKB-UniRule"/>
</dbReference>
<protein>
    <recommendedName>
        <fullName evidence="18">Thiol:disulfide interchange protein DsbD</fullName>
        <ecNumber evidence="18">1.8.1.8</ecNumber>
    </recommendedName>
    <alternativeName>
        <fullName evidence="18">Protein-disulfide reductase</fullName>
        <shortName evidence="18">Disulfide reductase</shortName>
    </alternativeName>
</protein>
<evidence type="ECO:0000256" key="16">
    <source>
        <dbReference type="ARBA" id="ARBA00047388"/>
    </source>
</evidence>
<evidence type="ECO:0000256" key="6">
    <source>
        <dbReference type="ARBA" id="ARBA00022692"/>
    </source>
</evidence>
<feature type="transmembrane region" description="Helical" evidence="18">
    <location>
        <begin position="404"/>
        <end position="421"/>
    </location>
</feature>
<dbReference type="InterPro" id="IPR013766">
    <property type="entry name" value="Thioredoxin_domain"/>
</dbReference>
<evidence type="ECO:0000256" key="18">
    <source>
        <dbReference type="HAMAP-Rule" id="MF_00399"/>
    </source>
</evidence>
<dbReference type="PROSITE" id="PS51352">
    <property type="entry name" value="THIOREDOXIN_2"/>
    <property type="match status" value="1"/>
</dbReference>
<evidence type="ECO:0000313" key="21">
    <source>
        <dbReference type="Proteomes" id="UP000283077"/>
    </source>
</evidence>
<dbReference type="GO" id="GO:0005886">
    <property type="term" value="C:plasma membrane"/>
    <property type="evidence" value="ECO:0007669"/>
    <property type="project" value="UniProtKB-SubCell"/>
</dbReference>
<feature type="disulfide bond" description="Redox-active" evidence="18">
    <location>
        <begin position="112"/>
        <end position="118"/>
    </location>
</feature>
<dbReference type="Pfam" id="PF02683">
    <property type="entry name" value="DsbD_TM"/>
    <property type="match status" value="1"/>
</dbReference>
<keyword evidence="3 18" id="KW-0813">Transport</keyword>
<keyword evidence="15 18" id="KW-0676">Redox-active center</keyword>
<dbReference type="InterPro" id="IPR003834">
    <property type="entry name" value="Cyt_c_assmbl_TM_dom"/>
</dbReference>
<dbReference type="GO" id="GO:0017004">
    <property type="term" value="P:cytochrome complex assembly"/>
    <property type="evidence" value="ECO:0007669"/>
    <property type="project" value="UniProtKB-UniRule"/>
</dbReference>
<proteinExistence type="inferred from homology"/>
<keyword evidence="12 18" id="KW-0520">NAD</keyword>
<dbReference type="Gene3D" id="3.40.30.10">
    <property type="entry name" value="Glutaredoxin"/>
    <property type="match status" value="1"/>
</dbReference>
<evidence type="ECO:0000256" key="17">
    <source>
        <dbReference type="ARBA" id="ARBA00047804"/>
    </source>
</evidence>
<dbReference type="InterPro" id="IPR028250">
    <property type="entry name" value="DsbDN"/>
</dbReference>
<evidence type="ECO:0000256" key="13">
    <source>
        <dbReference type="ARBA" id="ARBA00023136"/>
    </source>
</evidence>
<dbReference type="PANTHER" id="PTHR32234:SF0">
    <property type="entry name" value="THIOL:DISULFIDE INTERCHANGE PROTEIN DSBD"/>
    <property type="match status" value="1"/>
</dbReference>
<comment type="catalytic activity">
    <reaction evidence="16 18">
        <text>[protein]-dithiol + NAD(+) = [protein]-disulfide + NADH + H(+)</text>
        <dbReference type="Rhea" id="RHEA:18749"/>
        <dbReference type="Rhea" id="RHEA-COMP:10593"/>
        <dbReference type="Rhea" id="RHEA-COMP:10594"/>
        <dbReference type="ChEBI" id="CHEBI:15378"/>
        <dbReference type="ChEBI" id="CHEBI:29950"/>
        <dbReference type="ChEBI" id="CHEBI:50058"/>
        <dbReference type="ChEBI" id="CHEBI:57540"/>
        <dbReference type="ChEBI" id="CHEBI:57945"/>
        <dbReference type="EC" id="1.8.1.8"/>
    </reaction>
</comment>
<dbReference type="InterPro" id="IPR017937">
    <property type="entry name" value="Thioredoxin_CS"/>
</dbReference>
<keyword evidence="13 18" id="KW-0472">Membrane</keyword>
<feature type="transmembrane region" description="Helical" evidence="18">
    <location>
        <begin position="228"/>
        <end position="248"/>
    </location>
</feature>
<feature type="transmembrane region" description="Helical" evidence="18">
    <location>
        <begin position="260"/>
        <end position="282"/>
    </location>
</feature>
<feature type="disulfide bond" description="Redox-active" evidence="18">
    <location>
        <begin position="507"/>
        <end position="510"/>
    </location>
</feature>
<evidence type="ECO:0000259" key="19">
    <source>
        <dbReference type="PROSITE" id="PS51352"/>
    </source>
</evidence>
<dbReference type="Proteomes" id="UP000283077">
    <property type="component" value="Unassembled WGS sequence"/>
</dbReference>
<dbReference type="SUPFAM" id="SSF52833">
    <property type="entry name" value="Thioredoxin-like"/>
    <property type="match status" value="1"/>
</dbReference>
<comment type="catalytic activity">
    <reaction evidence="17 18">
        <text>[protein]-dithiol + NADP(+) = [protein]-disulfide + NADPH + H(+)</text>
        <dbReference type="Rhea" id="RHEA:18753"/>
        <dbReference type="Rhea" id="RHEA-COMP:10593"/>
        <dbReference type="Rhea" id="RHEA-COMP:10594"/>
        <dbReference type="ChEBI" id="CHEBI:15378"/>
        <dbReference type="ChEBI" id="CHEBI:29950"/>
        <dbReference type="ChEBI" id="CHEBI:50058"/>
        <dbReference type="ChEBI" id="CHEBI:57783"/>
        <dbReference type="ChEBI" id="CHEBI:58349"/>
        <dbReference type="EC" id="1.8.1.8"/>
    </reaction>
</comment>
<dbReference type="PANTHER" id="PTHR32234">
    <property type="entry name" value="THIOL:DISULFIDE INTERCHANGE PROTEIN DSBD"/>
    <property type="match status" value="1"/>
</dbReference>
<dbReference type="GO" id="GO:0047134">
    <property type="term" value="F:protein-disulfide reductase [NAD(P)H] activity"/>
    <property type="evidence" value="ECO:0007669"/>
    <property type="project" value="UniProtKB-UniRule"/>
</dbReference>
<keyword evidence="10 18" id="KW-1133">Transmembrane helix</keyword>
<dbReference type="NCBIfam" id="NF001419">
    <property type="entry name" value="PRK00293.1"/>
    <property type="match status" value="1"/>
</dbReference>
<keyword evidence="6 18" id="KW-0812">Transmembrane</keyword>
<dbReference type="GO" id="GO:0045454">
    <property type="term" value="P:cell redox homeostasis"/>
    <property type="evidence" value="ECO:0007669"/>
    <property type="project" value="TreeGrafter"/>
</dbReference>
<dbReference type="InterPro" id="IPR035671">
    <property type="entry name" value="DsbD_gamma"/>
</dbReference>
<dbReference type="EMBL" id="SACS01000037">
    <property type="protein sequence ID" value="RVU31890.1"/>
    <property type="molecule type" value="Genomic_DNA"/>
</dbReference>
<organism evidence="20 21">
    <name type="scientific">Rheinheimera riviphila</name>
    <dbReference type="NCBI Taxonomy" id="1834037"/>
    <lineage>
        <taxon>Bacteria</taxon>
        <taxon>Pseudomonadati</taxon>
        <taxon>Pseudomonadota</taxon>
        <taxon>Gammaproteobacteria</taxon>
        <taxon>Chromatiales</taxon>
        <taxon>Chromatiaceae</taxon>
        <taxon>Rheinheimera</taxon>
    </lineage>
</organism>
<dbReference type="SUPFAM" id="SSF74863">
    <property type="entry name" value="Thiol:disulfide interchange protein DsbD, N-terminal domain (DsbD-alpha)"/>
    <property type="match status" value="1"/>
</dbReference>
<dbReference type="AlphaFoldDB" id="A0A437QBG8"/>
<keyword evidence="4 18" id="KW-1003">Cell membrane</keyword>
<dbReference type="Pfam" id="PF11412">
    <property type="entry name" value="DsbD_N"/>
    <property type="match status" value="1"/>
</dbReference>
<evidence type="ECO:0000256" key="5">
    <source>
        <dbReference type="ARBA" id="ARBA00022519"/>
    </source>
</evidence>
<evidence type="ECO:0000256" key="3">
    <source>
        <dbReference type="ARBA" id="ARBA00022448"/>
    </source>
</evidence>
<evidence type="ECO:0000313" key="20">
    <source>
        <dbReference type="EMBL" id="RVU31890.1"/>
    </source>
</evidence>
<dbReference type="PROSITE" id="PS00194">
    <property type="entry name" value="THIOREDOXIN_1"/>
    <property type="match status" value="1"/>
</dbReference>
<dbReference type="CDD" id="cd02953">
    <property type="entry name" value="DsbDgamma"/>
    <property type="match status" value="1"/>
</dbReference>
<accession>A0A437QBG8</accession>
<keyword evidence="7" id="KW-0732">Signal</keyword>
<evidence type="ECO:0000256" key="8">
    <source>
        <dbReference type="ARBA" id="ARBA00022748"/>
    </source>
</evidence>
<evidence type="ECO:0000256" key="9">
    <source>
        <dbReference type="ARBA" id="ARBA00022982"/>
    </source>
</evidence>